<proteinExistence type="predicted"/>
<accession>A0A3B0VY52</accession>
<sequence>EITNYGGWANEEGTVWRQYFVADKETADLIPAAATNVWMLQFKPASKVLTYDLKRHDLPRYQAQLKPRT</sequence>
<evidence type="ECO:0000313" key="1">
    <source>
        <dbReference type="EMBL" id="VAW47971.1"/>
    </source>
</evidence>
<gene>
    <name evidence="1" type="ORF">MNBD_GAMMA02-373</name>
</gene>
<name>A0A3B0VY52_9ZZZZ</name>
<dbReference type="EMBL" id="UOFA01000378">
    <property type="protein sequence ID" value="VAW47971.1"/>
    <property type="molecule type" value="Genomic_DNA"/>
</dbReference>
<feature type="non-terminal residue" evidence="1">
    <location>
        <position position="1"/>
    </location>
</feature>
<protein>
    <submittedName>
        <fullName evidence="1">Uncharacterized protein</fullName>
    </submittedName>
</protein>
<organism evidence="1">
    <name type="scientific">hydrothermal vent metagenome</name>
    <dbReference type="NCBI Taxonomy" id="652676"/>
    <lineage>
        <taxon>unclassified sequences</taxon>
        <taxon>metagenomes</taxon>
        <taxon>ecological metagenomes</taxon>
    </lineage>
</organism>
<reference evidence="1" key="1">
    <citation type="submission" date="2018-06" db="EMBL/GenBank/DDBJ databases">
        <authorList>
            <person name="Zhirakovskaya E."/>
        </authorList>
    </citation>
    <scope>NUCLEOTIDE SEQUENCE</scope>
</reference>
<dbReference type="AlphaFoldDB" id="A0A3B0VY52"/>